<evidence type="ECO:0000256" key="1">
    <source>
        <dbReference type="ARBA" id="ARBA00022448"/>
    </source>
</evidence>
<keyword evidence="5 7" id="KW-0906">Nuclear pore complex</keyword>
<dbReference type="Gene3D" id="1.10.3450.20">
    <property type="match status" value="1"/>
</dbReference>
<proteinExistence type="inferred from homology"/>
<comment type="similarity">
    <text evidence="7">Belongs to the nucleoporin Nup84/Nup107 family.</text>
</comment>
<keyword evidence="7" id="KW-0472">Membrane</keyword>
<dbReference type="AlphaFoldDB" id="A0AAD5W2S1"/>
<comment type="function">
    <text evidence="7">Functions as a component of the nuclear pore complex (NPC).</text>
</comment>
<keyword evidence="2" id="KW-0509">mRNA transport</keyword>
<dbReference type="GO" id="GO:0031965">
    <property type="term" value="C:nuclear membrane"/>
    <property type="evidence" value="ECO:0007669"/>
    <property type="project" value="UniProtKB-SubCell"/>
</dbReference>
<dbReference type="Proteomes" id="UP001213000">
    <property type="component" value="Unassembled WGS sequence"/>
</dbReference>
<dbReference type="GO" id="GO:0017056">
    <property type="term" value="F:structural constituent of nuclear pore"/>
    <property type="evidence" value="ECO:0007669"/>
    <property type="project" value="UniProtKB-UniRule"/>
</dbReference>
<dbReference type="PANTHER" id="PTHR13003">
    <property type="entry name" value="NUP107-RELATED"/>
    <property type="match status" value="1"/>
</dbReference>
<comment type="subunit">
    <text evidence="7">Part of the nuclear pore complex (NPC).</text>
</comment>
<dbReference type="GO" id="GO:0000973">
    <property type="term" value="P:post-transcriptional tethering of RNA polymerase II gene DNA at nuclear periphery"/>
    <property type="evidence" value="ECO:0007669"/>
    <property type="project" value="TreeGrafter"/>
</dbReference>
<dbReference type="GO" id="GO:0031080">
    <property type="term" value="C:nuclear pore outer ring"/>
    <property type="evidence" value="ECO:0007669"/>
    <property type="project" value="TreeGrafter"/>
</dbReference>
<dbReference type="GO" id="GO:0006606">
    <property type="term" value="P:protein import into nucleus"/>
    <property type="evidence" value="ECO:0007669"/>
    <property type="project" value="TreeGrafter"/>
</dbReference>
<reference evidence="8" key="1">
    <citation type="submission" date="2022-07" db="EMBL/GenBank/DDBJ databases">
        <title>Genome Sequence of Leucocoprinus birnbaumii.</title>
        <authorList>
            <person name="Buettner E."/>
        </authorList>
    </citation>
    <scope>NUCLEOTIDE SEQUENCE</scope>
    <source>
        <strain evidence="8">VT141</strain>
    </source>
</reference>
<keyword evidence="6 7" id="KW-0539">Nucleus</keyword>
<dbReference type="Pfam" id="PF04121">
    <property type="entry name" value="Nup84_Nup100"/>
    <property type="match status" value="1"/>
</dbReference>
<accession>A0AAD5W2S1</accession>
<dbReference type="Gene3D" id="1.20.190.50">
    <property type="match status" value="1"/>
</dbReference>
<keyword evidence="1 7" id="KW-0813">Transport</keyword>
<protein>
    <recommendedName>
        <fullName evidence="7">Nuclear pore complex protein</fullName>
    </recommendedName>
</protein>
<evidence type="ECO:0000313" key="8">
    <source>
        <dbReference type="EMBL" id="KAJ3576337.1"/>
    </source>
</evidence>
<dbReference type="GO" id="GO:0006406">
    <property type="term" value="P:mRNA export from nucleus"/>
    <property type="evidence" value="ECO:0007669"/>
    <property type="project" value="TreeGrafter"/>
</dbReference>
<evidence type="ECO:0000256" key="7">
    <source>
        <dbReference type="RuleBase" id="RU365072"/>
    </source>
</evidence>
<keyword evidence="4 7" id="KW-0811">Translocation</keyword>
<dbReference type="PANTHER" id="PTHR13003:SF2">
    <property type="entry name" value="NUCLEAR PORE COMPLEX PROTEIN NUP107"/>
    <property type="match status" value="1"/>
</dbReference>
<evidence type="ECO:0000313" key="9">
    <source>
        <dbReference type="Proteomes" id="UP001213000"/>
    </source>
</evidence>
<gene>
    <name evidence="8" type="ORF">NP233_g503</name>
</gene>
<keyword evidence="9" id="KW-1185">Reference proteome</keyword>
<dbReference type="InterPro" id="IPR007252">
    <property type="entry name" value="Nup84/Nup107"/>
</dbReference>
<evidence type="ECO:0000256" key="6">
    <source>
        <dbReference type="ARBA" id="ARBA00023242"/>
    </source>
</evidence>
<evidence type="ECO:0000256" key="4">
    <source>
        <dbReference type="ARBA" id="ARBA00023010"/>
    </source>
</evidence>
<comment type="caution">
    <text evidence="8">The sequence shown here is derived from an EMBL/GenBank/DDBJ whole genome shotgun (WGS) entry which is preliminary data.</text>
</comment>
<dbReference type="EMBL" id="JANIEX010000014">
    <property type="protein sequence ID" value="KAJ3576337.1"/>
    <property type="molecule type" value="Genomic_DNA"/>
</dbReference>
<keyword evidence="3" id="KW-0653">Protein transport</keyword>
<organism evidence="8 9">
    <name type="scientific">Leucocoprinus birnbaumii</name>
    <dbReference type="NCBI Taxonomy" id="56174"/>
    <lineage>
        <taxon>Eukaryota</taxon>
        <taxon>Fungi</taxon>
        <taxon>Dikarya</taxon>
        <taxon>Basidiomycota</taxon>
        <taxon>Agaricomycotina</taxon>
        <taxon>Agaricomycetes</taxon>
        <taxon>Agaricomycetidae</taxon>
        <taxon>Agaricales</taxon>
        <taxon>Agaricineae</taxon>
        <taxon>Agaricaceae</taxon>
        <taxon>Leucocoprinus</taxon>
    </lineage>
</organism>
<evidence type="ECO:0000256" key="5">
    <source>
        <dbReference type="ARBA" id="ARBA00023132"/>
    </source>
</evidence>
<name>A0AAD5W2S1_9AGAR</name>
<evidence type="ECO:0000256" key="3">
    <source>
        <dbReference type="ARBA" id="ARBA00022927"/>
    </source>
</evidence>
<evidence type="ECO:0000256" key="2">
    <source>
        <dbReference type="ARBA" id="ARBA00022816"/>
    </source>
</evidence>
<sequence>MSDALFRSCAEVLSICQAAKDDLEALLDPDDGFAPRLRRLCRVQLEEYEESGLDEAITEELELLRLEENTWGLLQAVMPARKTEIPVLKSPRELLVENPYTPTATLAQALMESSPLFSELVVVREWLQDTAPLPPPPEANTGYWKFTKHSVMQSLRTGNNRDGLVREMDPDAVNREEGKTLASDDASYDRSLVQALYGYIRAGQLEEAVELCRKAYQPWRAASIRGSLLFTWRALSTKPHDEELDEEAEEESPAWQGNRHRKLWKASCTRAALNPSLSENERILYAALAPSPQTSTILKSACRTWEDHLWAQISIMCEEKEAMELRKLGGSFWEGGTEAVEKGVKEMSAADEEREEQEWVKEVTETLESLKGVVVAEGPPADHAFHFSQLYIILNRTTQLLEAFARGLSDGSYSRGTAEYAPMCRFFAHLCLYLQMIDITTPPLATQIILESYLQVLERTPFLLAPYILWPVTYSVRLQDAGERDLIAMYASALGDNAVERYAMFLVSLALSADVAERRLALTRAKDHGLDMERVAVATAERTIEKAFEVLPALKGPLPSLLALPPPDSEEELFLLRSIEWTTFLDDTYDTALEQANVILRYFLGAGRIQLAQRLLEMVPPDLASINEPEDRATEYLHYRQFFLIWETLEKVTDCQSAHVPGLSKDENERWLAEYRELIDQAYDQITKLLTSEWLVTDEQSGAVVGEKRRRELVRIRQIYIPELIIRLHSLLVSSRTFVPENLKRSFELVNIVADSRYRIYEDFINEGGRKMSDYLNAIRQAVLAGLEGGGSDPFRVLVA</sequence>
<comment type="subcellular location">
    <subcellularLocation>
        <location evidence="7">Nucleus</location>
        <location evidence="7">Nuclear pore complex</location>
    </subcellularLocation>
    <subcellularLocation>
        <location evidence="7">Nucleus membrane</location>
    </subcellularLocation>
</comment>